<name>A0AAJ0CAG9_9PEZI</name>
<reference evidence="2" key="1">
    <citation type="submission" date="2023-06" db="EMBL/GenBank/DDBJ databases">
        <title>Genome-scale phylogeny and comparative genomics of the fungal order Sordariales.</title>
        <authorList>
            <consortium name="Lawrence Berkeley National Laboratory"/>
            <person name="Hensen N."/>
            <person name="Bonometti L."/>
            <person name="Westerberg I."/>
            <person name="Brannstrom I.O."/>
            <person name="Guillou S."/>
            <person name="Cros-Aarteil S."/>
            <person name="Calhoun S."/>
            <person name="Haridas S."/>
            <person name="Kuo A."/>
            <person name="Mondo S."/>
            <person name="Pangilinan J."/>
            <person name="Riley R."/>
            <person name="Labutti K."/>
            <person name="Andreopoulos B."/>
            <person name="Lipzen A."/>
            <person name="Chen C."/>
            <person name="Yanf M."/>
            <person name="Daum C."/>
            <person name="Ng V."/>
            <person name="Clum A."/>
            <person name="Steindorff A."/>
            <person name="Ohm R."/>
            <person name="Martin F."/>
            <person name="Silar P."/>
            <person name="Natvig D."/>
            <person name="Lalanne C."/>
            <person name="Gautier V."/>
            <person name="Ament-Velasquez S.L."/>
            <person name="Kruys A."/>
            <person name="Hutchinson M.I."/>
            <person name="Powell A.J."/>
            <person name="Barry K."/>
            <person name="Miller A.N."/>
            <person name="Grigoriev I.V."/>
            <person name="Debuchy R."/>
            <person name="Gladieux P."/>
            <person name="Thoren M.H."/>
            <person name="Johannesson H."/>
        </authorList>
    </citation>
    <scope>NUCLEOTIDE SEQUENCE</scope>
    <source>
        <strain evidence="2">8032-3</strain>
    </source>
</reference>
<feature type="region of interest" description="Disordered" evidence="1">
    <location>
        <begin position="1"/>
        <end position="117"/>
    </location>
</feature>
<dbReference type="Proteomes" id="UP001244011">
    <property type="component" value="Unassembled WGS sequence"/>
</dbReference>
<feature type="compositionally biased region" description="Polar residues" evidence="1">
    <location>
        <begin position="51"/>
        <end position="61"/>
    </location>
</feature>
<accession>A0AAJ0CAG9</accession>
<dbReference type="AlphaFoldDB" id="A0AAJ0CAG9"/>
<gene>
    <name evidence="2" type="ORF">QBC33DRAFT_163457</name>
</gene>
<dbReference type="RefSeq" id="XP_060287910.1">
    <property type="nucleotide sequence ID" value="XM_060422250.1"/>
</dbReference>
<sequence length="479" mass="51496">MPKKRHHVQYSKPQSTAPASLSSSRGSSSHDGHSGRGVNELLADLRRVSLRSHQPTDSQSVAGAPTVPPAIRRILQLPEHPPPAPRRPIRVGPNGRRLPPGPAPPRSWLSAPAHAPPQHVSGAGVVENFQRHGLPGAYLPARSSLTDLALRKLTIDWEFQRSYNRYYLYGLPCQLKVALITYLGMCYSGGVSLADLRAILLPSPEVFEDGEADGGDPLPSPSSANEYIFHLDLTGSPGRSIKLRELSDLLFPSAPPAAGQAIDLQESWDAAPFDPGGVQRPLLPNLTHLSLAVAPQTSPSAVSWRQLLSLASHLPTLTHLSLAYWPEPSLTPNARLAGSVVVDPGGRSGSGRIPYGGTGPYSHSLDGDWSEAVVLLRRLAKNLYGLECLDLTGCAPWFPALMAAEPGCDAVDWVGDWGKVGRLLLHPGFRLGEGAGRAERERFVEAVEVAGRVERHIRARRAGRGRWIAVETDALPGDA</sequence>
<evidence type="ECO:0000313" key="2">
    <source>
        <dbReference type="EMBL" id="KAK1771697.1"/>
    </source>
</evidence>
<organism evidence="2 3">
    <name type="scientific">Phialemonium atrogriseum</name>
    <dbReference type="NCBI Taxonomy" id="1093897"/>
    <lineage>
        <taxon>Eukaryota</taxon>
        <taxon>Fungi</taxon>
        <taxon>Dikarya</taxon>
        <taxon>Ascomycota</taxon>
        <taxon>Pezizomycotina</taxon>
        <taxon>Sordariomycetes</taxon>
        <taxon>Sordariomycetidae</taxon>
        <taxon>Cephalothecales</taxon>
        <taxon>Cephalothecaceae</taxon>
        <taxon>Phialemonium</taxon>
    </lineage>
</organism>
<dbReference type="GeneID" id="85305437"/>
<evidence type="ECO:0008006" key="4">
    <source>
        <dbReference type="Google" id="ProtNLM"/>
    </source>
</evidence>
<dbReference type="EMBL" id="MU838998">
    <property type="protein sequence ID" value="KAK1771697.1"/>
    <property type="molecule type" value="Genomic_DNA"/>
</dbReference>
<evidence type="ECO:0000313" key="3">
    <source>
        <dbReference type="Proteomes" id="UP001244011"/>
    </source>
</evidence>
<comment type="caution">
    <text evidence="2">The sequence shown here is derived from an EMBL/GenBank/DDBJ whole genome shotgun (WGS) entry which is preliminary data.</text>
</comment>
<proteinExistence type="predicted"/>
<protein>
    <recommendedName>
        <fullName evidence="4">Tafazzin</fullName>
    </recommendedName>
</protein>
<evidence type="ECO:0000256" key="1">
    <source>
        <dbReference type="SAM" id="MobiDB-lite"/>
    </source>
</evidence>
<keyword evidence="3" id="KW-1185">Reference proteome</keyword>